<dbReference type="SMART" id="SM00448">
    <property type="entry name" value="REC"/>
    <property type="match status" value="1"/>
</dbReference>
<organism evidence="8 9">
    <name type="scientific">Shimia haliotis</name>
    <dbReference type="NCBI Taxonomy" id="1280847"/>
    <lineage>
        <taxon>Bacteria</taxon>
        <taxon>Pseudomonadati</taxon>
        <taxon>Pseudomonadota</taxon>
        <taxon>Alphaproteobacteria</taxon>
        <taxon>Rhodobacterales</taxon>
        <taxon>Roseobacteraceae</taxon>
    </lineage>
</organism>
<reference evidence="9" key="1">
    <citation type="submission" date="2016-10" db="EMBL/GenBank/DDBJ databases">
        <authorList>
            <person name="Varghese N."/>
            <person name="Submissions S."/>
        </authorList>
    </citation>
    <scope>NUCLEOTIDE SEQUENCE [LARGE SCALE GENOMIC DNA]</scope>
    <source>
        <strain evidence="9">DSM 28453</strain>
    </source>
</reference>
<evidence type="ECO:0000313" key="8">
    <source>
        <dbReference type="EMBL" id="SFL34109.1"/>
    </source>
</evidence>
<dbReference type="InterPro" id="IPR039420">
    <property type="entry name" value="WalR-like"/>
</dbReference>
<dbReference type="CDD" id="cd17546">
    <property type="entry name" value="REC_hyHK_CKI1_RcsC-like"/>
    <property type="match status" value="1"/>
</dbReference>
<dbReference type="RefSeq" id="WP_093325711.1">
    <property type="nucleotide sequence ID" value="NZ_FOSZ01000010.1"/>
</dbReference>
<evidence type="ECO:0000256" key="3">
    <source>
        <dbReference type="ARBA" id="ARBA00023015"/>
    </source>
</evidence>
<keyword evidence="9" id="KW-1185">Reference proteome</keyword>
<dbReference type="SUPFAM" id="SSF52172">
    <property type="entry name" value="CheY-like"/>
    <property type="match status" value="1"/>
</dbReference>
<proteinExistence type="predicted"/>
<dbReference type="PANTHER" id="PTHR48111">
    <property type="entry name" value="REGULATOR OF RPOS"/>
    <property type="match status" value="1"/>
</dbReference>
<keyword evidence="3" id="KW-0805">Transcription regulation</keyword>
<dbReference type="OrthoDB" id="7326651at2"/>
<dbReference type="AlphaFoldDB" id="A0A1I4GVZ5"/>
<dbReference type="EMBL" id="FOSZ01000010">
    <property type="protein sequence ID" value="SFL34109.1"/>
    <property type="molecule type" value="Genomic_DNA"/>
</dbReference>
<evidence type="ECO:0000256" key="1">
    <source>
        <dbReference type="ARBA" id="ARBA00022553"/>
    </source>
</evidence>
<dbReference type="Proteomes" id="UP000198851">
    <property type="component" value="Unassembled WGS sequence"/>
</dbReference>
<evidence type="ECO:0000256" key="5">
    <source>
        <dbReference type="ARBA" id="ARBA00023163"/>
    </source>
</evidence>
<evidence type="ECO:0000313" key="9">
    <source>
        <dbReference type="Proteomes" id="UP000198851"/>
    </source>
</evidence>
<evidence type="ECO:0000256" key="6">
    <source>
        <dbReference type="PROSITE-ProRule" id="PRU00169"/>
    </source>
</evidence>
<dbReference type="Gene3D" id="3.40.50.2300">
    <property type="match status" value="1"/>
</dbReference>
<sequence length="359" mass="39642">MKILAVDDDENICALLTEAVTAKTNHELITVPSGPEAIRAIARQSTPFDCFLLDIQMPIMDGITLAEKIRKTKGYARTPIIMLTAMSQKRYIDGAFAAGATDYITKPFDFLELFSRISVADKLVGEQQRVLASASEMTSLKRDLIQNTAHSLNEPVEVIGVTQVVGYVAFENYIMQLSRSKLLRSSVFAVKIAGVEKIFNKADPIAFRQMLTDISSEIVSVLADNGAMAAYRGNGVFLCLLPRNNGFSHQRYELDLNSRLEFCPSLRDIQAPTKVCVGEPFSLRSLTRAGALFSLQKASASAETRAKSQKEVLALLRKSVRMAPRNGFQTEMERRAYEVLLQDALREDSAGDRPATAYG</sequence>
<dbReference type="GO" id="GO:0005829">
    <property type="term" value="C:cytosol"/>
    <property type="evidence" value="ECO:0007669"/>
    <property type="project" value="TreeGrafter"/>
</dbReference>
<dbReference type="PROSITE" id="PS50110">
    <property type="entry name" value="RESPONSE_REGULATORY"/>
    <property type="match status" value="1"/>
</dbReference>
<dbReference type="STRING" id="1280847.SAMN04488036_11030"/>
<dbReference type="InterPro" id="IPR001789">
    <property type="entry name" value="Sig_transdc_resp-reg_receiver"/>
</dbReference>
<evidence type="ECO:0000256" key="4">
    <source>
        <dbReference type="ARBA" id="ARBA00023125"/>
    </source>
</evidence>
<keyword evidence="4" id="KW-0238">DNA-binding</keyword>
<dbReference type="GO" id="GO:0032993">
    <property type="term" value="C:protein-DNA complex"/>
    <property type="evidence" value="ECO:0007669"/>
    <property type="project" value="TreeGrafter"/>
</dbReference>
<keyword evidence="5" id="KW-0804">Transcription</keyword>
<feature type="modified residue" description="4-aspartylphosphate" evidence="6">
    <location>
        <position position="54"/>
    </location>
</feature>
<feature type="domain" description="Response regulatory" evidence="7">
    <location>
        <begin position="2"/>
        <end position="121"/>
    </location>
</feature>
<protein>
    <submittedName>
        <fullName evidence="8">Response regulator receiver domain-containing protein</fullName>
    </submittedName>
</protein>
<evidence type="ECO:0000259" key="7">
    <source>
        <dbReference type="PROSITE" id="PS50110"/>
    </source>
</evidence>
<name>A0A1I4GVZ5_9RHOB</name>
<dbReference type="InterPro" id="IPR011006">
    <property type="entry name" value="CheY-like_superfamily"/>
</dbReference>
<evidence type="ECO:0000256" key="2">
    <source>
        <dbReference type="ARBA" id="ARBA00023012"/>
    </source>
</evidence>
<gene>
    <name evidence="8" type="ORF">SAMN04488036_11030</name>
</gene>
<dbReference type="GO" id="GO:0000976">
    <property type="term" value="F:transcription cis-regulatory region binding"/>
    <property type="evidence" value="ECO:0007669"/>
    <property type="project" value="TreeGrafter"/>
</dbReference>
<keyword evidence="1 6" id="KW-0597">Phosphoprotein</keyword>
<accession>A0A1I4GVZ5</accession>
<dbReference type="GO" id="GO:0006355">
    <property type="term" value="P:regulation of DNA-templated transcription"/>
    <property type="evidence" value="ECO:0007669"/>
    <property type="project" value="TreeGrafter"/>
</dbReference>
<dbReference type="Pfam" id="PF00072">
    <property type="entry name" value="Response_reg"/>
    <property type="match status" value="1"/>
</dbReference>
<dbReference type="GO" id="GO:0000156">
    <property type="term" value="F:phosphorelay response regulator activity"/>
    <property type="evidence" value="ECO:0007669"/>
    <property type="project" value="TreeGrafter"/>
</dbReference>
<keyword evidence="2" id="KW-0902">Two-component regulatory system</keyword>
<dbReference type="PANTHER" id="PTHR48111:SF1">
    <property type="entry name" value="TWO-COMPONENT RESPONSE REGULATOR ORR33"/>
    <property type="match status" value="1"/>
</dbReference>